<sequence>MFSADFRSGAPSNAAHAPWPVSGKEREEREEERQPSIRTASAGGKRPTLRTQPPNVRTKKEADAGAHARIPFHPESRGKGAPSPPTGCGRRRRAGARRGNAVGASEILQCRYATVQDHPSAGAVPEALRQTTRRTLKGQLPLASEPPPESAS</sequence>
<accession>A0AC60P0C2</accession>
<keyword evidence="2" id="KW-1185">Reference proteome</keyword>
<comment type="caution">
    <text evidence="1">The sequence shown here is derived from an EMBL/GenBank/DDBJ whole genome shotgun (WGS) entry which is preliminary data.</text>
</comment>
<organism evidence="1 2">
    <name type="scientific">Ixodes persulcatus</name>
    <name type="common">Taiga tick</name>
    <dbReference type="NCBI Taxonomy" id="34615"/>
    <lineage>
        <taxon>Eukaryota</taxon>
        <taxon>Metazoa</taxon>
        <taxon>Ecdysozoa</taxon>
        <taxon>Arthropoda</taxon>
        <taxon>Chelicerata</taxon>
        <taxon>Arachnida</taxon>
        <taxon>Acari</taxon>
        <taxon>Parasitiformes</taxon>
        <taxon>Ixodida</taxon>
        <taxon>Ixodoidea</taxon>
        <taxon>Ixodidae</taxon>
        <taxon>Ixodinae</taxon>
        <taxon>Ixodes</taxon>
    </lineage>
</organism>
<reference evidence="1 2" key="1">
    <citation type="journal article" date="2020" name="Cell">
        <title>Large-Scale Comparative Analyses of Tick Genomes Elucidate Their Genetic Diversity and Vector Capacities.</title>
        <authorList>
            <consortium name="Tick Genome and Microbiome Consortium (TIGMIC)"/>
            <person name="Jia N."/>
            <person name="Wang J."/>
            <person name="Shi W."/>
            <person name="Du L."/>
            <person name="Sun Y."/>
            <person name="Zhan W."/>
            <person name="Jiang J.F."/>
            <person name="Wang Q."/>
            <person name="Zhang B."/>
            <person name="Ji P."/>
            <person name="Bell-Sakyi L."/>
            <person name="Cui X.M."/>
            <person name="Yuan T.T."/>
            <person name="Jiang B.G."/>
            <person name="Yang W.F."/>
            <person name="Lam T.T."/>
            <person name="Chang Q.C."/>
            <person name="Ding S.J."/>
            <person name="Wang X.J."/>
            <person name="Zhu J.G."/>
            <person name="Ruan X.D."/>
            <person name="Zhao L."/>
            <person name="Wei J.T."/>
            <person name="Ye R.Z."/>
            <person name="Que T.C."/>
            <person name="Du C.H."/>
            <person name="Zhou Y.H."/>
            <person name="Cheng J.X."/>
            <person name="Dai P.F."/>
            <person name="Guo W.B."/>
            <person name="Han X.H."/>
            <person name="Huang E.J."/>
            <person name="Li L.F."/>
            <person name="Wei W."/>
            <person name="Gao Y.C."/>
            <person name="Liu J.Z."/>
            <person name="Shao H.Z."/>
            <person name="Wang X."/>
            <person name="Wang C.C."/>
            <person name="Yang T.C."/>
            <person name="Huo Q.B."/>
            <person name="Li W."/>
            <person name="Chen H.Y."/>
            <person name="Chen S.E."/>
            <person name="Zhou L.G."/>
            <person name="Ni X.B."/>
            <person name="Tian J.H."/>
            <person name="Sheng Y."/>
            <person name="Liu T."/>
            <person name="Pan Y.S."/>
            <person name="Xia L.Y."/>
            <person name="Li J."/>
            <person name="Zhao F."/>
            <person name="Cao W.C."/>
        </authorList>
    </citation>
    <scope>NUCLEOTIDE SEQUENCE [LARGE SCALE GENOMIC DNA]</scope>
    <source>
        <strain evidence="1">Iper-2018</strain>
    </source>
</reference>
<name>A0AC60P0C2_IXOPE</name>
<dbReference type="EMBL" id="JABSTQ010011319">
    <property type="protein sequence ID" value="KAG0412824.1"/>
    <property type="molecule type" value="Genomic_DNA"/>
</dbReference>
<proteinExistence type="predicted"/>
<evidence type="ECO:0000313" key="1">
    <source>
        <dbReference type="EMBL" id="KAG0412824.1"/>
    </source>
</evidence>
<evidence type="ECO:0000313" key="2">
    <source>
        <dbReference type="Proteomes" id="UP000805193"/>
    </source>
</evidence>
<gene>
    <name evidence="1" type="ORF">HPB47_010015</name>
</gene>
<protein>
    <submittedName>
        <fullName evidence="1">Uncharacterized protein</fullName>
    </submittedName>
</protein>
<dbReference type="Proteomes" id="UP000805193">
    <property type="component" value="Unassembled WGS sequence"/>
</dbReference>